<dbReference type="InterPro" id="IPR052125">
    <property type="entry name" value="KLHDC10"/>
</dbReference>
<dbReference type="AlphaFoldDB" id="A0A9P0F7U6"/>
<keyword evidence="4" id="KW-1185">Reference proteome</keyword>
<evidence type="ECO:0000256" key="1">
    <source>
        <dbReference type="ARBA" id="ARBA00022441"/>
    </source>
</evidence>
<dbReference type="PANTHER" id="PTHR46428">
    <property type="entry name" value="KELCH DOMAIN-CONTAINING PROTEIN 10"/>
    <property type="match status" value="1"/>
</dbReference>
<dbReference type="SUPFAM" id="SSF117281">
    <property type="entry name" value="Kelch motif"/>
    <property type="match status" value="1"/>
</dbReference>
<keyword evidence="2" id="KW-0677">Repeat</keyword>
<sequence>MGSVFDRSYSTVNCNSVMPETDTKNLSEEIGVKILSYSQHSWDSECAPLPRSGHRVACDDKYLYSFGGYNPNIGTNVHPEWTPDRPLFRELWRYNILTHRWKKLPVQNIPRILASSSVVLSGTVLFVFGGTGAPFGEECSRDLYVCNLAQKDEELSFQVVPTTGDLPEPLYGQGVLLDQNYLYTVGGTSGYIFSNEIYRLDLGTQVWEHLKVQNPQSAPDARYRHELALYKGEIYMFGGGVNDSAFDLKKIPVFNPNKREWRTITTFPCKKGYPERRKSHSLVQVPSQPNLIIICGGNHGLEQHQDTWMFNIKSRHWHCLPLCSLTFGLHFHDSAITPSGKMITFGGIKSRIRSRREEERINDVYSAWVCIPPLSELCLEILVEAVPSLKSLSLDSLKEMGLPEKFLRRFIDNENTC</sequence>
<dbReference type="KEGG" id="btab:109043603"/>
<evidence type="ECO:0000256" key="2">
    <source>
        <dbReference type="ARBA" id="ARBA00022737"/>
    </source>
</evidence>
<dbReference type="PANTHER" id="PTHR46428:SF1">
    <property type="entry name" value="KELCH DOMAIN-CONTAINING PROTEIN 10"/>
    <property type="match status" value="1"/>
</dbReference>
<proteinExistence type="predicted"/>
<dbReference type="EMBL" id="OU963867">
    <property type="protein sequence ID" value="CAH0391557.1"/>
    <property type="molecule type" value="Genomic_DNA"/>
</dbReference>
<dbReference type="Pfam" id="PF24681">
    <property type="entry name" value="Kelch_KLHDC2_KLHL20_DRC7"/>
    <property type="match status" value="1"/>
</dbReference>
<keyword evidence="1" id="KW-0880">Kelch repeat</keyword>
<dbReference type="Gene3D" id="2.120.10.80">
    <property type="entry name" value="Kelch-type beta propeller"/>
    <property type="match status" value="2"/>
</dbReference>
<organism evidence="3 4">
    <name type="scientific">Bemisia tabaci</name>
    <name type="common">Sweetpotato whitefly</name>
    <name type="synonym">Aleurodes tabaci</name>
    <dbReference type="NCBI Taxonomy" id="7038"/>
    <lineage>
        <taxon>Eukaryota</taxon>
        <taxon>Metazoa</taxon>
        <taxon>Ecdysozoa</taxon>
        <taxon>Arthropoda</taxon>
        <taxon>Hexapoda</taxon>
        <taxon>Insecta</taxon>
        <taxon>Pterygota</taxon>
        <taxon>Neoptera</taxon>
        <taxon>Paraneoptera</taxon>
        <taxon>Hemiptera</taxon>
        <taxon>Sternorrhyncha</taxon>
        <taxon>Aleyrodoidea</taxon>
        <taxon>Aleyrodidae</taxon>
        <taxon>Aleyrodinae</taxon>
        <taxon>Bemisia</taxon>
    </lineage>
</organism>
<reference evidence="3" key="1">
    <citation type="submission" date="2021-12" db="EMBL/GenBank/DDBJ databases">
        <authorList>
            <person name="King R."/>
        </authorList>
    </citation>
    <scope>NUCLEOTIDE SEQUENCE</scope>
</reference>
<evidence type="ECO:0008006" key="5">
    <source>
        <dbReference type="Google" id="ProtNLM"/>
    </source>
</evidence>
<dbReference type="InterPro" id="IPR015915">
    <property type="entry name" value="Kelch-typ_b-propeller"/>
</dbReference>
<accession>A0A9P0F7U6</accession>
<name>A0A9P0F7U6_BEMTA</name>
<dbReference type="GO" id="GO:0032874">
    <property type="term" value="P:positive regulation of stress-activated MAPK cascade"/>
    <property type="evidence" value="ECO:0007669"/>
    <property type="project" value="TreeGrafter"/>
</dbReference>
<evidence type="ECO:0000313" key="3">
    <source>
        <dbReference type="EMBL" id="CAH0391557.1"/>
    </source>
</evidence>
<dbReference type="Proteomes" id="UP001152759">
    <property type="component" value="Chromosome 6"/>
</dbReference>
<evidence type="ECO:0000313" key="4">
    <source>
        <dbReference type="Proteomes" id="UP001152759"/>
    </source>
</evidence>
<gene>
    <name evidence="3" type="ORF">BEMITA_LOCUS10159</name>
</gene>
<protein>
    <recommendedName>
        <fullName evidence="5">Kelch domain-containing protein 10</fullName>
    </recommendedName>
</protein>